<accession>A0A6V8NN65</accession>
<keyword evidence="4" id="KW-1133">Transmembrane helix</keyword>
<dbReference type="PRINTS" id="PR00834">
    <property type="entry name" value="PROTEASES2C"/>
</dbReference>
<keyword evidence="2" id="KW-0378">Hydrolase</keyword>
<dbReference type="Gene3D" id="2.30.42.10">
    <property type="match status" value="1"/>
</dbReference>
<dbReference type="PANTHER" id="PTHR43343">
    <property type="entry name" value="PEPTIDASE S12"/>
    <property type="match status" value="1"/>
</dbReference>
<dbReference type="GO" id="GO:0006508">
    <property type="term" value="P:proteolysis"/>
    <property type="evidence" value="ECO:0007669"/>
    <property type="project" value="UniProtKB-KW"/>
</dbReference>
<evidence type="ECO:0000256" key="3">
    <source>
        <dbReference type="SAM" id="MobiDB-lite"/>
    </source>
</evidence>
<dbReference type="GO" id="GO:0004252">
    <property type="term" value="F:serine-type endopeptidase activity"/>
    <property type="evidence" value="ECO:0007669"/>
    <property type="project" value="InterPro"/>
</dbReference>
<organism evidence="6 7">
    <name type="scientific">Candidatus Hakubella thermalkaliphila</name>
    <dbReference type="NCBI Taxonomy" id="2754717"/>
    <lineage>
        <taxon>Bacteria</taxon>
        <taxon>Bacillati</taxon>
        <taxon>Actinomycetota</taxon>
        <taxon>Actinomycetota incertae sedis</taxon>
        <taxon>Candidatus Hakubellales</taxon>
        <taxon>Candidatus Hakubellaceae</taxon>
        <taxon>Candidatus Hakubella</taxon>
    </lineage>
</organism>
<dbReference type="EMBL" id="BLRV01000060">
    <property type="protein sequence ID" value="GFP21547.1"/>
    <property type="molecule type" value="Genomic_DNA"/>
</dbReference>
<dbReference type="InterPro" id="IPR001940">
    <property type="entry name" value="Peptidase_S1C"/>
</dbReference>
<dbReference type="AlphaFoldDB" id="A0A6V8NN65"/>
<dbReference type="InterPro" id="IPR009003">
    <property type="entry name" value="Peptidase_S1_PA"/>
</dbReference>
<name>A0A6V8NN65_9ACTN</name>
<dbReference type="InterPro" id="IPR051201">
    <property type="entry name" value="Chloro_Bact_Ser_Proteases"/>
</dbReference>
<evidence type="ECO:0000313" key="6">
    <source>
        <dbReference type="EMBL" id="GFP21547.1"/>
    </source>
</evidence>
<evidence type="ECO:0000256" key="2">
    <source>
        <dbReference type="ARBA" id="ARBA00022801"/>
    </source>
</evidence>
<dbReference type="Gene3D" id="2.40.10.120">
    <property type="match status" value="1"/>
</dbReference>
<dbReference type="PROSITE" id="PS50106">
    <property type="entry name" value="PDZ"/>
    <property type="match status" value="1"/>
</dbReference>
<protein>
    <submittedName>
        <fullName evidence="6">Serine protease Do</fullName>
    </submittedName>
</protein>
<evidence type="ECO:0000256" key="1">
    <source>
        <dbReference type="ARBA" id="ARBA00022670"/>
    </source>
</evidence>
<evidence type="ECO:0000313" key="7">
    <source>
        <dbReference type="Proteomes" id="UP000580051"/>
    </source>
</evidence>
<comment type="caution">
    <text evidence="6">The sequence shown here is derived from an EMBL/GenBank/DDBJ whole genome shotgun (WGS) entry which is preliminary data.</text>
</comment>
<reference evidence="6 7" key="1">
    <citation type="journal article" date="2020" name="Front. Microbiol.">
        <title>Single-cell genomics of novel Actinobacteria with the Wood-Ljungdahl pathway discovered in a serpentinizing system.</title>
        <authorList>
            <person name="Merino N."/>
            <person name="Kawai M."/>
            <person name="Boyd E.S."/>
            <person name="Colman D.R."/>
            <person name="McGlynn S.E."/>
            <person name="Nealson K.H."/>
            <person name="Kurokawa K."/>
            <person name="Hongoh Y."/>
        </authorList>
    </citation>
    <scope>NUCLEOTIDE SEQUENCE [LARGE SCALE GENOMIC DNA]</scope>
    <source>
        <strain evidence="6 7">S06</strain>
    </source>
</reference>
<evidence type="ECO:0000256" key="4">
    <source>
        <dbReference type="SAM" id="Phobius"/>
    </source>
</evidence>
<sequence>MSEFDDFYGGDGRSSFLLRGCLILGLVVLCLGLGAFIAIGAVASLKGVSPVELFQDEPSATATGEAPSAPEEKPGTPGAAPPTWKEKPPAPEEGVENPVVFVARKVGPSVVQVKLFLPETQRAPRQYIGGGSGVIYRGDGYILTNEHVVGKQIQGVNPIITVVLVSGEELEAEVVGADRLTDLAMLKIDKVGLPAAEFTSTESLQIGDLAVAIGSPFGLEATVTQGVISAVQRQEYIEGRVYYDLIQTDAAINPGNSGGALSNSKGQVIGINTAILSPTGVDAGLGFAISSDVVMRIADQLIEKGKASHPYMGIAGEAISKEVAEKFDLEEGFRVEYVEPGRPADSAGIREEDIITKVDDTDIKRYGDLIKALAKKGVGGTVTVIVARDHKELQFEVTLIERPAELQG</sequence>
<feature type="domain" description="PDZ" evidence="5">
    <location>
        <begin position="301"/>
        <end position="390"/>
    </location>
</feature>
<evidence type="ECO:0000259" key="5">
    <source>
        <dbReference type="PROSITE" id="PS50106"/>
    </source>
</evidence>
<dbReference type="InterPro" id="IPR036034">
    <property type="entry name" value="PDZ_sf"/>
</dbReference>
<keyword evidence="4" id="KW-0472">Membrane</keyword>
<keyword evidence="4" id="KW-0812">Transmembrane</keyword>
<dbReference type="SMART" id="SM00228">
    <property type="entry name" value="PDZ"/>
    <property type="match status" value="1"/>
</dbReference>
<feature type="transmembrane region" description="Helical" evidence="4">
    <location>
        <begin position="21"/>
        <end position="45"/>
    </location>
</feature>
<proteinExistence type="predicted"/>
<dbReference type="Pfam" id="PF13180">
    <property type="entry name" value="PDZ_2"/>
    <property type="match status" value="1"/>
</dbReference>
<dbReference type="SUPFAM" id="SSF50494">
    <property type="entry name" value="Trypsin-like serine proteases"/>
    <property type="match status" value="1"/>
</dbReference>
<dbReference type="Pfam" id="PF13365">
    <property type="entry name" value="Trypsin_2"/>
    <property type="match status" value="1"/>
</dbReference>
<dbReference type="RefSeq" id="WP_176226674.1">
    <property type="nucleotide sequence ID" value="NZ_BLRV01000060.1"/>
</dbReference>
<gene>
    <name evidence="6" type="ORF">HKBW3S06_00774</name>
</gene>
<feature type="region of interest" description="Disordered" evidence="3">
    <location>
        <begin position="59"/>
        <end position="92"/>
    </location>
</feature>
<dbReference type="Proteomes" id="UP000580051">
    <property type="component" value="Unassembled WGS sequence"/>
</dbReference>
<dbReference type="PANTHER" id="PTHR43343:SF3">
    <property type="entry name" value="PROTEASE DO-LIKE 8, CHLOROPLASTIC"/>
    <property type="match status" value="1"/>
</dbReference>
<dbReference type="SUPFAM" id="SSF50156">
    <property type="entry name" value="PDZ domain-like"/>
    <property type="match status" value="1"/>
</dbReference>
<keyword evidence="1 6" id="KW-0645">Protease</keyword>
<dbReference type="InterPro" id="IPR001478">
    <property type="entry name" value="PDZ"/>
</dbReference>